<evidence type="ECO:0000256" key="3">
    <source>
        <dbReference type="ARBA" id="ARBA00022692"/>
    </source>
</evidence>
<dbReference type="GO" id="GO:0003865">
    <property type="term" value="F:3-oxo-5-alpha-steroid 4-dehydrogenase activity"/>
    <property type="evidence" value="ECO:0007669"/>
    <property type="project" value="TreeGrafter"/>
</dbReference>
<dbReference type="UniPathway" id="UPA00378"/>
<comment type="subcellular location">
    <subcellularLocation>
        <location evidence="1">Endomembrane system</location>
        <topology evidence="1">Multi-pass membrane protein</topology>
    </subcellularLocation>
    <subcellularLocation>
        <location evidence="9">Endoplasmic reticulum membrane</location>
    </subcellularLocation>
</comment>
<evidence type="ECO:0000256" key="1">
    <source>
        <dbReference type="ARBA" id="ARBA00004127"/>
    </source>
</evidence>
<accession>A0A564Y887</accession>
<feature type="domain" description="3-oxo-5-alpha-steroid 4-dehydrogenase C-terminal" evidence="10">
    <location>
        <begin position="140"/>
        <end position="271"/>
    </location>
</feature>
<keyword evidence="3 9" id="KW-0812">Transmembrane</keyword>
<sequence length="271" mass="31665">WSTIFSLQNVVIIIYLSASLFSYFALLISKYPRFSKSFPLLNSVFLFGKSAMNSPTYSFLLVPKRWFCHFYFTSVFVSFTTLLTSITHKDNLPTEIALLVVAIQAAKRLYENLFVQIFSESVMSVTHYFVGHYFYLTMPLSIYWSGKSAQNKGYFMMGFYFICSMIVIMLQHIVVLQLADTRRNVPKDERNTYRLPTGYMFAHVTCPHFALEISLYAIIHLILGLRRLPFTATFIFILSNQLCSGMLNHMWYQRNYPEFARSRNIIIPFVF</sequence>
<dbReference type="GO" id="GO:0005789">
    <property type="term" value="C:endoplasmic reticulum membrane"/>
    <property type="evidence" value="ECO:0007669"/>
    <property type="project" value="UniProtKB-SubCell"/>
</dbReference>
<dbReference type="GO" id="GO:0006488">
    <property type="term" value="P:dolichol-linked oligosaccharide biosynthetic process"/>
    <property type="evidence" value="ECO:0007669"/>
    <property type="project" value="UniProtKB-UniRule"/>
</dbReference>
<comment type="catalytic activity">
    <reaction evidence="8 9">
        <text>a di-trans,poly-cis-dolichal + NADP(+) = a di-trans,poly-cis-polyprenal + NADPH + H(+)</text>
        <dbReference type="Rhea" id="RHEA:80727"/>
        <dbReference type="Rhea" id="RHEA-COMP:19536"/>
        <dbReference type="Rhea" id="RHEA-COMP:19537"/>
        <dbReference type="ChEBI" id="CHEBI:15378"/>
        <dbReference type="ChEBI" id="CHEBI:57783"/>
        <dbReference type="ChEBI" id="CHEBI:58349"/>
        <dbReference type="ChEBI" id="CHEBI:231623"/>
        <dbReference type="ChEBI" id="CHEBI:231637"/>
        <dbReference type="EC" id="1.3.1.94"/>
    </reaction>
    <physiologicalReaction direction="right-to-left" evidence="8 9">
        <dbReference type="Rhea" id="RHEA:80729"/>
    </physiologicalReaction>
</comment>
<dbReference type="GO" id="GO:0102389">
    <property type="term" value="F:polyprenol reductase activity"/>
    <property type="evidence" value="ECO:0007669"/>
    <property type="project" value="UniProtKB-UniRule"/>
</dbReference>
<gene>
    <name evidence="11" type="ORF">WMSIL1_LOCUS3715</name>
</gene>
<dbReference type="GO" id="GO:0016095">
    <property type="term" value="P:polyprenol catabolic process"/>
    <property type="evidence" value="ECO:0007669"/>
    <property type="project" value="UniProtKB-UniRule"/>
</dbReference>
<dbReference type="PANTHER" id="PTHR14624">
    <property type="entry name" value="DFG10 PROTEIN"/>
    <property type="match status" value="1"/>
</dbReference>
<dbReference type="PANTHER" id="PTHR14624:SF0">
    <property type="entry name" value="POLYPRENOL REDUCTASE"/>
    <property type="match status" value="1"/>
</dbReference>
<keyword evidence="5 9" id="KW-0472">Membrane</keyword>
<dbReference type="GO" id="GO:0160198">
    <property type="term" value="F:polyprenal reductase activity"/>
    <property type="evidence" value="ECO:0007669"/>
    <property type="project" value="UniProtKB-EC"/>
</dbReference>
<evidence type="ECO:0000259" key="10">
    <source>
        <dbReference type="Pfam" id="PF02544"/>
    </source>
</evidence>
<feature type="non-terminal residue" evidence="11">
    <location>
        <position position="1"/>
    </location>
</feature>
<feature type="transmembrane region" description="Helical" evidence="9">
    <location>
        <begin position="157"/>
        <end position="179"/>
    </location>
</feature>
<proteinExistence type="inferred from homology"/>
<feature type="transmembrane region" description="Helical" evidence="9">
    <location>
        <begin position="66"/>
        <end position="86"/>
    </location>
</feature>
<name>A0A564Y887_HYMDI</name>
<protein>
    <recommendedName>
        <fullName evidence="7 9">Polyprenal reductase</fullName>
        <ecNumber evidence="2 9">1.3.1.94</ecNumber>
    </recommendedName>
</protein>
<keyword evidence="4 9" id="KW-1133">Transmembrane helix</keyword>
<keyword evidence="9" id="KW-0560">Oxidoreductase</keyword>
<dbReference type="EMBL" id="CABIJS010000111">
    <property type="protein sequence ID" value="VUZ43491.1"/>
    <property type="molecule type" value="Genomic_DNA"/>
</dbReference>
<evidence type="ECO:0000256" key="7">
    <source>
        <dbReference type="ARBA" id="ARBA00047186"/>
    </source>
</evidence>
<keyword evidence="12" id="KW-1185">Reference proteome</keyword>
<evidence type="ECO:0000256" key="5">
    <source>
        <dbReference type="ARBA" id="ARBA00023136"/>
    </source>
</evidence>
<evidence type="ECO:0000313" key="11">
    <source>
        <dbReference type="EMBL" id="VUZ43491.1"/>
    </source>
</evidence>
<feature type="transmembrane region" description="Helical" evidence="9">
    <location>
        <begin position="122"/>
        <end position="145"/>
    </location>
</feature>
<evidence type="ECO:0000256" key="8">
    <source>
        <dbReference type="ARBA" id="ARBA00049427"/>
    </source>
</evidence>
<feature type="transmembrane region" description="Helical" evidence="9">
    <location>
        <begin position="6"/>
        <end position="28"/>
    </location>
</feature>
<dbReference type="Pfam" id="PF02544">
    <property type="entry name" value="Steroid_dh"/>
    <property type="match status" value="1"/>
</dbReference>
<organism evidence="11 12">
    <name type="scientific">Hymenolepis diminuta</name>
    <name type="common">Rat tapeworm</name>
    <dbReference type="NCBI Taxonomy" id="6216"/>
    <lineage>
        <taxon>Eukaryota</taxon>
        <taxon>Metazoa</taxon>
        <taxon>Spiralia</taxon>
        <taxon>Lophotrochozoa</taxon>
        <taxon>Platyhelminthes</taxon>
        <taxon>Cestoda</taxon>
        <taxon>Eucestoda</taxon>
        <taxon>Cyclophyllidea</taxon>
        <taxon>Hymenolepididae</taxon>
        <taxon>Hymenolepis</taxon>
    </lineage>
</organism>
<reference evidence="11 12" key="1">
    <citation type="submission" date="2019-07" db="EMBL/GenBank/DDBJ databases">
        <authorList>
            <person name="Jastrzebski P J."/>
            <person name="Paukszto L."/>
            <person name="Jastrzebski P J."/>
        </authorList>
    </citation>
    <scope>NUCLEOTIDE SEQUENCE [LARGE SCALE GENOMIC DNA]</scope>
    <source>
        <strain evidence="11 12">WMS-il1</strain>
    </source>
</reference>
<evidence type="ECO:0000256" key="2">
    <source>
        <dbReference type="ARBA" id="ARBA00012522"/>
    </source>
</evidence>
<evidence type="ECO:0000256" key="9">
    <source>
        <dbReference type="RuleBase" id="RU367081"/>
    </source>
</evidence>
<comment type="function">
    <text evidence="9">Plays a key role in early steps of protein N-linked glycosylation by being involved in the conversion of polyprenol into dolichol. Acts as a polyprenal reductase that mediates the reduction of polyprenal into dolichal in a NADP-dependent mechanism. Dolichols are required for the synthesis of dolichol-linked monosaccharides and the oligosaccharide precursor used for N-glycosylation.</text>
</comment>
<dbReference type="AlphaFoldDB" id="A0A564Y887"/>
<dbReference type="InterPro" id="IPR039698">
    <property type="entry name" value="Dfg10/SRD5A3"/>
</dbReference>
<dbReference type="PROSITE" id="PS50244">
    <property type="entry name" value="S5A_REDUCTASE"/>
    <property type="match status" value="1"/>
</dbReference>
<evidence type="ECO:0000313" key="12">
    <source>
        <dbReference type="Proteomes" id="UP000321570"/>
    </source>
</evidence>
<dbReference type="InterPro" id="IPR001104">
    <property type="entry name" value="3-oxo-5_a-steroid_4-DH_C"/>
</dbReference>
<keyword evidence="9" id="KW-0256">Endoplasmic reticulum</keyword>
<evidence type="ECO:0000256" key="4">
    <source>
        <dbReference type="ARBA" id="ARBA00022989"/>
    </source>
</evidence>
<dbReference type="Proteomes" id="UP000321570">
    <property type="component" value="Unassembled WGS sequence"/>
</dbReference>
<feature type="transmembrane region" description="Helical" evidence="9">
    <location>
        <begin position="200"/>
        <end position="222"/>
    </location>
</feature>
<comment type="similarity">
    <text evidence="6 9">Belongs to the steroid 5-alpha reductase family. Polyprenal reductase subfamily.</text>
</comment>
<comment type="pathway">
    <text evidence="9">Protein modification; protein glycosylation.</text>
</comment>
<evidence type="ECO:0000256" key="6">
    <source>
        <dbReference type="ARBA" id="ARBA00046320"/>
    </source>
</evidence>
<keyword evidence="9" id="KW-0521">NADP</keyword>
<feature type="transmembrane region" description="Helical" evidence="9">
    <location>
        <begin position="228"/>
        <end position="247"/>
    </location>
</feature>
<dbReference type="EC" id="1.3.1.94" evidence="2 9"/>